<keyword evidence="1" id="KW-0732">Signal</keyword>
<proteinExistence type="predicted"/>
<dbReference type="AlphaFoldDB" id="A0A923HKV4"/>
<feature type="chain" id="PRO_5037287497" evidence="1">
    <location>
        <begin position="23"/>
        <end position="179"/>
    </location>
</feature>
<dbReference type="Proteomes" id="UP000627446">
    <property type="component" value="Unassembled WGS sequence"/>
</dbReference>
<name>A0A923HKV4_9BURK</name>
<accession>A0A923HKV4</accession>
<evidence type="ECO:0000313" key="4">
    <source>
        <dbReference type="Proteomes" id="UP000627446"/>
    </source>
</evidence>
<evidence type="ECO:0000259" key="2">
    <source>
        <dbReference type="Pfam" id="PF09832"/>
    </source>
</evidence>
<evidence type="ECO:0000313" key="3">
    <source>
        <dbReference type="EMBL" id="MBC3881515.1"/>
    </source>
</evidence>
<comment type="caution">
    <text evidence="3">The sequence shown here is derived from an EMBL/GenBank/DDBJ whole genome shotgun (WGS) entry which is preliminary data.</text>
</comment>
<keyword evidence="4" id="KW-1185">Reference proteome</keyword>
<feature type="signal peptide" evidence="1">
    <location>
        <begin position="1"/>
        <end position="22"/>
    </location>
</feature>
<reference evidence="3" key="1">
    <citation type="submission" date="2020-08" db="EMBL/GenBank/DDBJ databases">
        <title>Novel species isolated from subtropical streams in China.</title>
        <authorList>
            <person name="Lu H."/>
        </authorList>
    </citation>
    <scope>NUCLEOTIDE SEQUENCE</scope>
    <source>
        <strain evidence="3">LX22W</strain>
    </source>
</reference>
<dbReference type="InterPro" id="IPR018637">
    <property type="entry name" value="DUF2059"/>
</dbReference>
<dbReference type="RefSeq" id="WP_186915980.1">
    <property type="nucleotide sequence ID" value="NZ_JACOFZ010000002.1"/>
</dbReference>
<dbReference type="EMBL" id="JACOFZ010000002">
    <property type="protein sequence ID" value="MBC3881515.1"/>
    <property type="molecule type" value="Genomic_DNA"/>
</dbReference>
<sequence length="179" mass="20328">MNNALRSFVVLLGFAPCFVASADTTTGELAKQFVALMRYSEQHIDYQSQCIAAAKAVTPESLMRQNPDRFYGIRPGSKLWPEVVKAYELYYQQACERPTQSEFLDAMARAYEAELSSQELREAIRFYSTASGQRLISAHKIASRNFYQELGRLNAKQIPIADANFNRRLNELAKKATEK</sequence>
<evidence type="ECO:0000256" key="1">
    <source>
        <dbReference type="SAM" id="SignalP"/>
    </source>
</evidence>
<gene>
    <name evidence="3" type="ORF">H8K36_09040</name>
</gene>
<feature type="domain" description="DUF2059" evidence="2">
    <location>
        <begin position="102"/>
        <end position="148"/>
    </location>
</feature>
<organism evidence="3 4">
    <name type="scientific">Undibacterium nitidum</name>
    <dbReference type="NCBI Taxonomy" id="2762298"/>
    <lineage>
        <taxon>Bacteria</taxon>
        <taxon>Pseudomonadati</taxon>
        <taxon>Pseudomonadota</taxon>
        <taxon>Betaproteobacteria</taxon>
        <taxon>Burkholderiales</taxon>
        <taxon>Oxalobacteraceae</taxon>
        <taxon>Undibacterium</taxon>
    </lineage>
</organism>
<protein>
    <submittedName>
        <fullName evidence="3">DUF2059 domain-containing protein</fullName>
    </submittedName>
</protein>
<dbReference type="Pfam" id="PF09832">
    <property type="entry name" value="DUF2059"/>
    <property type="match status" value="1"/>
</dbReference>